<evidence type="ECO:0000313" key="1">
    <source>
        <dbReference type="EMBL" id="WMV42734.1"/>
    </source>
</evidence>
<reference evidence="1" key="1">
    <citation type="submission" date="2023-08" db="EMBL/GenBank/DDBJ databases">
        <title>A de novo genome assembly of Solanum verrucosum Schlechtendal, a Mexican diploid species geographically isolated from the other diploid A-genome species in potato relatives.</title>
        <authorList>
            <person name="Hosaka K."/>
        </authorList>
    </citation>
    <scope>NUCLEOTIDE SEQUENCE</scope>
    <source>
        <tissue evidence="1">Young leaves</tissue>
    </source>
</reference>
<evidence type="ECO:0000313" key="2">
    <source>
        <dbReference type="Proteomes" id="UP001234989"/>
    </source>
</evidence>
<accession>A0AAF0UBX3</accession>
<feature type="non-terminal residue" evidence="1">
    <location>
        <position position="1"/>
    </location>
</feature>
<protein>
    <submittedName>
        <fullName evidence="1">Uncharacterized protein</fullName>
    </submittedName>
</protein>
<keyword evidence="2" id="KW-1185">Reference proteome</keyword>
<sequence length="84" mass="9399">ENNGSANFSTIKILKRGQVLKVVKENKGEDLVLSSTELDMVPKHTRMLNSMLDGVSPPHRHRDLCLCRLSSRRKAKIASTLQVT</sequence>
<proteinExistence type="predicted"/>
<dbReference type="Proteomes" id="UP001234989">
    <property type="component" value="Chromosome 8"/>
</dbReference>
<dbReference type="AlphaFoldDB" id="A0AAF0UBX3"/>
<name>A0AAF0UBX3_SOLVR</name>
<organism evidence="1 2">
    <name type="scientific">Solanum verrucosum</name>
    <dbReference type="NCBI Taxonomy" id="315347"/>
    <lineage>
        <taxon>Eukaryota</taxon>
        <taxon>Viridiplantae</taxon>
        <taxon>Streptophyta</taxon>
        <taxon>Embryophyta</taxon>
        <taxon>Tracheophyta</taxon>
        <taxon>Spermatophyta</taxon>
        <taxon>Magnoliopsida</taxon>
        <taxon>eudicotyledons</taxon>
        <taxon>Gunneridae</taxon>
        <taxon>Pentapetalae</taxon>
        <taxon>asterids</taxon>
        <taxon>lamiids</taxon>
        <taxon>Solanales</taxon>
        <taxon>Solanaceae</taxon>
        <taxon>Solanoideae</taxon>
        <taxon>Solaneae</taxon>
        <taxon>Solanum</taxon>
    </lineage>
</organism>
<gene>
    <name evidence="1" type="ORF">MTR67_036119</name>
</gene>
<dbReference type="EMBL" id="CP133619">
    <property type="protein sequence ID" value="WMV42734.1"/>
    <property type="molecule type" value="Genomic_DNA"/>
</dbReference>